<dbReference type="GO" id="GO:0001907">
    <property type="term" value="P:symbiont-mediated killing of host cell"/>
    <property type="evidence" value="ECO:0007669"/>
    <property type="project" value="InterPro"/>
</dbReference>
<protein>
    <submittedName>
        <fullName evidence="7">Delta endotoxin-like protein</fullName>
    </submittedName>
    <submittedName>
        <fullName evidence="6">JHE-like toxin, ''Photorhabdus insecticidal related'' toxin, PirB</fullName>
    </submittedName>
</protein>
<name>A0A068QV32_9GAMM</name>
<comment type="similarity">
    <text evidence="1">Belongs to the delta endotoxin family.</text>
</comment>
<dbReference type="Proteomes" id="UP000032721">
    <property type="component" value="Chromosome"/>
</dbReference>
<evidence type="ECO:0000313" key="8">
    <source>
        <dbReference type="Proteomes" id="UP000032721"/>
    </source>
</evidence>
<dbReference type="HOGENOM" id="CLU_660469_0_0_6"/>
<dbReference type="KEGG" id="xdo:XDD1_2940"/>
<evidence type="ECO:0000313" key="7">
    <source>
        <dbReference type="EMBL" id="TYP07025.1"/>
    </source>
</evidence>
<accession>A0A068QV32</accession>
<dbReference type="EMBL" id="VNHN01000024">
    <property type="protein sequence ID" value="TYP07025.1"/>
    <property type="molecule type" value="Genomic_DNA"/>
</dbReference>
<evidence type="ECO:0000256" key="2">
    <source>
        <dbReference type="ARBA" id="ARBA00022656"/>
    </source>
</evidence>
<reference evidence="7 9" key="2">
    <citation type="submission" date="2019-07" db="EMBL/GenBank/DDBJ databases">
        <title>Genomic Encyclopedia of Type Strains, Phase I: the one thousand microbial genomes (KMG-I) project.</title>
        <authorList>
            <person name="Kyrpides N."/>
        </authorList>
    </citation>
    <scope>NUCLEOTIDE SEQUENCE [LARGE SCALE GENOMIC DNA]</scope>
    <source>
        <strain evidence="7 9">DSM 17909</strain>
    </source>
</reference>
<sequence>MNNTSININENETLPLEVIPSMPEPMLIVPYATSTPDYEWDASGIIKDAIIGGIGFIPGPGPAISFLLGLFWPQQADNTWEQILQKVEQMIEDAVLKTIQGILNGDIQEIKGKMEHVQYMLETSPGSQESREAYMFLARYLVSIDEKFKSFDNKTNYQILPMYTNTLMLQVPYWKMGIEKQKDIGLSDIEVNELKQLIDKLYTKANSYIHETYTRQYNDAINTSTAANITNNLFSVRGYCLLHGLECLEMIEHLQKNSLESGFYPKTISYSTVFDRQTPKMRIQALTEDDQMQEPLKPSLINGKYNQIKSLTGYVRRIGNAPRVGGMTITFANGASYTLGTVTSETTSIELNGSVIESLEVWGDGAVDEALFTLSDKRLFRIGERYARKYKKYAVDSHYIAGLYLASDEPSLAGQAAGIAVSYHMLDDKK</sequence>
<proteinExistence type="inferred from homology"/>
<feature type="domain" description="Pesticidal crystal protein" evidence="5">
    <location>
        <begin position="50"/>
        <end position="229"/>
    </location>
</feature>
<dbReference type="InterPro" id="IPR005639">
    <property type="entry name" value="Pest_crys_dom_I"/>
</dbReference>
<gene>
    <name evidence="6" type="primary">pirB</name>
    <name evidence="7" type="ORF">LY16_01792</name>
    <name evidence="6" type="ORF">XDD1_2940</name>
</gene>
<evidence type="ECO:0000313" key="6">
    <source>
        <dbReference type="EMBL" id="CDG18639.1"/>
    </source>
</evidence>
<dbReference type="OrthoDB" id="6429287at2"/>
<dbReference type="EMBL" id="FO704550">
    <property type="protein sequence ID" value="CDG18639.1"/>
    <property type="molecule type" value="Genomic_DNA"/>
</dbReference>
<keyword evidence="4" id="KW-0843">Virulence</keyword>
<dbReference type="GO" id="GO:0030435">
    <property type="term" value="P:sporulation resulting in formation of a cellular spore"/>
    <property type="evidence" value="ECO:0007669"/>
    <property type="project" value="UniProtKB-KW"/>
</dbReference>
<evidence type="ECO:0000256" key="1">
    <source>
        <dbReference type="ARBA" id="ARBA00007819"/>
    </source>
</evidence>
<reference evidence="6 8" key="1">
    <citation type="submission" date="2013-07" db="EMBL/GenBank/DDBJ databases">
        <authorList>
            <person name="Genoscope - CEA"/>
        </authorList>
    </citation>
    <scope>NUCLEOTIDE SEQUENCE [LARGE SCALE GENOMIC DNA]</scope>
    <source>
        <strain evidence="6">FRM16</strain>
        <strain evidence="8">FRM16 / DSM 17909</strain>
    </source>
</reference>
<keyword evidence="3" id="KW-0749">Sporulation</keyword>
<evidence type="ECO:0000259" key="5">
    <source>
        <dbReference type="Pfam" id="PF03945"/>
    </source>
</evidence>
<dbReference type="Gene3D" id="1.20.190.10">
    <property type="entry name" value="Pesticidal crystal protein, N-terminal domain"/>
    <property type="match status" value="1"/>
</dbReference>
<dbReference type="SMR" id="A0A068QV32"/>
<dbReference type="Proteomes" id="UP000324170">
    <property type="component" value="Unassembled WGS sequence"/>
</dbReference>
<dbReference type="AlphaFoldDB" id="A0A068QV32"/>
<keyword evidence="9" id="KW-1185">Reference proteome</keyword>
<organism evidence="6 8">
    <name type="scientific">Xenorhabdus doucetiae</name>
    <dbReference type="NCBI Taxonomy" id="351671"/>
    <lineage>
        <taxon>Bacteria</taxon>
        <taxon>Pseudomonadati</taxon>
        <taxon>Pseudomonadota</taxon>
        <taxon>Gammaproteobacteria</taxon>
        <taxon>Enterobacterales</taxon>
        <taxon>Morganellaceae</taxon>
        <taxon>Xenorhabdus</taxon>
    </lineage>
</organism>
<evidence type="ECO:0000256" key="4">
    <source>
        <dbReference type="ARBA" id="ARBA00023026"/>
    </source>
</evidence>
<dbReference type="RefSeq" id="WP_045971969.1">
    <property type="nucleotide sequence ID" value="NZ_CAWMED010000001.1"/>
</dbReference>
<dbReference type="InterPro" id="IPR036716">
    <property type="entry name" value="Pest_crys_N_sf"/>
</dbReference>
<evidence type="ECO:0000256" key="3">
    <source>
        <dbReference type="ARBA" id="ARBA00022969"/>
    </source>
</evidence>
<dbReference type="Pfam" id="PF03945">
    <property type="entry name" value="Endotoxin_N"/>
    <property type="match status" value="1"/>
</dbReference>
<evidence type="ECO:0000313" key="9">
    <source>
        <dbReference type="Proteomes" id="UP000324170"/>
    </source>
</evidence>
<dbReference type="GO" id="GO:0090729">
    <property type="term" value="F:toxin activity"/>
    <property type="evidence" value="ECO:0007669"/>
    <property type="project" value="UniProtKB-KW"/>
</dbReference>
<dbReference type="SUPFAM" id="SSF56849">
    <property type="entry name" value="delta-Endotoxin (insectocide), N-terminal domain"/>
    <property type="match status" value="1"/>
</dbReference>
<keyword evidence="2" id="KW-0800">Toxin</keyword>